<dbReference type="Pfam" id="PF13812">
    <property type="entry name" value="PPR_3"/>
    <property type="match status" value="1"/>
</dbReference>
<dbReference type="AlphaFoldDB" id="A0AAD8HVC4"/>
<evidence type="ECO:0000313" key="5">
    <source>
        <dbReference type="Proteomes" id="UP001237642"/>
    </source>
</evidence>
<dbReference type="NCBIfam" id="TIGR00756">
    <property type="entry name" value="PPR"/>
    <property type="match status" value="4"/>
</dbReference>
<evidence type="ECO:0000313" key="4">
    <source>
        <dbReference type="EMBL" id="KAK1373018.1"/>
    </source>
</evidence>
<feature type="repeat" description="PPR" evidence="3">
    <location>
        <begin position="215"/>
        <end position="249"/>
    </location>
</feature>
<accession>A0AAD8HVC4</accession>
<comment type="caution">
    <text evidence="4">The sequence shown here is derived from an EMBL/GenBank/DDBJ whole genome shotgun (WGS) entry which is preliminary data.</text>
</comment>
<dbReference type="PROSITE" id="PS51375">
    <property type="entry name" value="PPR"/>
    <property type="match status" value="3"/>
</dbReference>
<dbReference type="PANTHER" id="PTHR45717:SF45">
    <property type="entry name" value="OS12G0527900 PROTEIN"/>
    <property type="match status" value="1"/>
</dbReference>
<dbReference type="PANTHER" id="PTHR45717">
    <property type="entry name" value="OS12G0527900 PROTEIN"/>
    <property type="match status" value="1"/>
</dbReference>
<dbReference type="GO" id="GO:0003729">
    <property type="term" value="F:mRNA binding"/>
    <property type="evidence" value="ECO:0007669"/>
    <property type="project" value="UniProtKB-ARBA"/>
</dbReference>
<reference evidence="4" key="1">
    <citation type="submission" date="2023-02" db="EMBL/GenBank/DDBJ databases">
        <title>Genome of toxic invasive species Heracleum sosnowskyi carries increased number of genes despite the absence of recent whole-genome duplications.</title>
        <authorList>
            <person name="Schelkunov M."/>
            <person name="Shtratnikova V."/>
            <person name="Makarenko M."/>
            <person name="Klepikova A."/>
            <person name="Omelchenko D."/>
            <person name="Novikova G."/>
            <person name="Obukhova E."/>
            <person name="Bogdanov V."/>
            <person name="Penin A."/>
            <person name="Logacheva M."/>
        </authorList>
    </citation>
    <scope>NUCLEOTIDE SEQUENCE</scope>
    <source>
        <strain evidence="4">Hsosn_3</strain>
        <tissue evidence="4">Leaf</tissue>
    </source>
</reference>
<evidence type="ECO:0000256" key="2">
    <source>
        <dbReference type="ARBA" id="ARBA00022737"/>
    </source>
</evidence>
<feature type="repeat" description="PPR" evidence="3">
    <location>
        <begin position="355"/>
        <end position="389"/>
    </location>
</feature>
<name>A0AAD8HVC4_9APIA</name>
<dbReference type="Gene3D" id="1.25.40.10">
    <property type="entry name" value="Tetratricopeptide repeat domain"/>
    <property type="match status" value="3"/>
</dbReference>
<reference evidence="4" key="2">
    <citation type="submission" date="2023-05" db="EMBL/GenBank/DDBJ databases">
        <authorList>
            <person name="Schelkunov M.I."/>
        </authorList>
    </citation>
    <scope>NUCLEOTIDE SEQUENCE</scope>
    <source>
        <strain evidence="4">Hsosn_3</strain>
        <tissue evidence="4">Leaf</tissue>
    </source>
</reference>
<proteinExistence type="inferred from homology"/>
<keyword evidence="5" id="KW-1185">Reference proteome</keyword>
<comment type="similarity">
    <text evidence="1">Belongs to the PPR family. P subfamily.</text>
</comment>
<dbReference type="InterPro" id="IPR002885">
    <property type="entry name" value="PPR_rpt"/>
</dbReference>
<dbReference type="EMBL" id="JAUIZM010000007">
    <property type="protein sequence ID" value="KAK1373018.1"/>
    <property type="molecule type" value="Genomic_DNA"/>
</dbReference>
<dbReference type="FunFam" id="1.25.40.10:FF:000253">
    <property type="entry name" value="Pentatricopeptide repeat-containing protein"/>
    <property type="match status" value="1"/>
</dbReference>
<sequence length="517" mass="59739">MFLRRIRTTLAAVRHFSGEVTTEPIPKPKLIQPAPTGAAVKSGGGDTLGRRLLSLVYTKRSAVITLRKWKEEGHVLRKYELNRNVRLLRKLKRYKHALEICEWMKTQDDMQLVEGDYAVHLDLISKVRGLNSAEKFFEDLPDQMRGQLACSSLLHNYVQHKDSSKAEALLEKMLECGFVKNPLPYNHMISLYISNGQLEEALRMIKKLKKNTSPDLLTYNLWLRICGSLDDIDIAENVLLELKKAKVEPDWVTYSTLTNIYIKNSLHEKAAASLKEMEKRTSRKERTAYASIISLHTRLGNKGDIRRIWKKMKSTYPKLNDGEYTSMINSLLKLEEFEEAHKLFNEWESVSPTKDCRIPNLFVAAYVNKNQIEMAEDFHKQMMRKGFTPSCTTWELLTWGYLKQNNMEKALVSFQKAVGSVKKWDFNEKLVQELYRIIQGHKNIERAEQLLVVLRHGGELNTKVYNALLKTYAEAGKMPLVISERMKKDKVELDDETRELIKLTSKMCVSDVSSYLS</sequence>
<dbReference type="GO" id="GO:0005739">
    <property type="term" value="C:mitochondrion"/>
    <property type="evidence" value="ECO:0007669"/>
    <property type="project" value="TreeGrafter"/>
</dbReference>
<dbReference type="Proteomes" id="UP001237642">
    <property type="component" value="Unassembled WGS sequence"/>
</dbReference>
<protein>
    <submittedName>
        <fullName evidence="4">Pentatricopeptide repeat-containing protein, mitochondrial</fullName>
    </submittedName>
</protein>
<organism evidence="4 5">
    <name type="scientific">Heracleum sosnowskyi</name>
    <dbReference type="NCBI Taxonomy" id="360622"/>
    <lineage>
        <taxon>Eukaryota</taxon>
        <taxon>Viridiplantae</taxon>
        <taxon>Streptophyta</taxon>
        <taxon>Embryophyta</taxon>
        <taxon>Tracheophyta</taxon>
        <taxon>Spermatophyta</taxon>
        <taxon>Magnoliopsida</taxon>
        <taxon>eudicotyledons</taxon>
        <taxon>Gunneridae</taxon>
        <taxon>Pentapetalae</taxon>
        <taxon>asterids</taxon>
        <taxon>campanulids</taxon>
        <taxon>Apiales</taxon>
        <taxon>Apiaceae</taxon>
        <taxon>Apioideae</taxon>
        <taxon>apioid superclade</taxon>
        <taxon>Tordylieae</taxon>
        <taxon>Tordyliinae</taxon>
        <taxon>Heracleum</taxon>
    </lineage>
</organism>
<gene>
    <name evidence="4" type="ORF">POM88_029211</name>
</gene>
<keyword evidence="2" id="KW-0677">Repeat</keyword>
<dbReference type="InterPro" id="IPR011990">
    <property type="entry name" value="TPR-like_helical_dom_sf"/>
</dbReference>
<dbReference type="SUPFAM" id="SSF48452">
    <property type="entry name" value="TPR-like"/>
    <property type="match status" value="1"/>
</dbReference>
<feature type="repeat" description="PPR" evidence="3">
    <location>
        <begin position="181"/>
        <end position="211"/>
    </location>
</feature>
<evidence type="ECO:0000256" key="3">
    <source>
        <dbReference type="PROSITE-ProRule" id="PRU00708"/>
    </source>
</evidence>
<evidence type="ECO:0000256" key="1">
    <source>
        <dbReference type="ARBA" id="ARBA00007626"/>
    </source>
</evidence>
<dbReference type="Pfam" id="PF01535">
    <property type="entry name" value="PPR"/>
    <property type="match status" value="3"/>
</dbReference>